<evidence type="ECO:0000256" key="4">
    <source>
        <dbReference type="ARBA" id="ARBA00018141"/>
    </source>
</evidence>
<dbReference type="InterPro" id="IPR007115">
    <property type="entry name" value="6-PTP_synth/QueD"/>
</dbReference>
<comment type="similarity">
    <text evidence="2">Belongs to the PTPS family. QueD subfamily.</text>
</comment>
<proteinExistence type="inferred from homology"/>
<gene>
    <name evidence="7" type="ORF">V6255_13250</name>
</gene>
<dbReference type="EC" id="4.1.2.50" evidence="3"/>
<dbReference type="Pfam" id="PF01242">
    <property type="entry name" value="PTPS"/>
    <property type="match status" value="2"/>
</dbReference>
<evidence type="ECO:0000256" key="3">
    <source>
        <dbReference type="ARBA" id="ARBA00012982"/>
    </source>
</evidence>
<keyword evidence="8" id="KW-1185">Reference proteome</keyword>
<name>A0ABU9HDX1_9GAMM</name>
<dbReference type="Proteomes" id="UP001366060">
    <property type="component" value="Unassembled WGS sequence"/>
</dbReference>
<evidence type="ECO:0000256" key="6">
    <source>
        <dbReference type="ARBA" id="ARBA00048807"/>
    </source>
</evidence>
<dbReference type="EMBL" id="JBAKBA010000033">
    <property type="protein sequence ID" value="MEL0660102.1"/>
    <property type="molecule type" value="Genomic_DNA"/>
</dbReference>
<dbReference type="Gene3D" id="3.30.479.10">
    <property type="entry name" value="6-pyruvoyl tetrahydropterin synthase/QueD"/>
    <property type="match status" value="2"/>
</dbReference>
<evidence type="ECO:0000256" key="5">
    <source>
        <dbReference type="ARBA" id="ARBA00031449"/>
    </source>
</evidence>
<accession>A0ABU9HDX1</accession>
<comment type="pathway">
    <text evidence="1">Purine metabolism; 7-cyano-7-deazaguanine biosynthesis.</text>
</comment>
<dbReference type="RefSeq" id="WP_341628589.1">
    <property type="nucleotide sequence ID" value="NZ_JBAKBA010000033.1"/>
</dbReference>
<reference evidence="7 8" key="1">
    <citation type="submission" date="2024-02" db="EMBL/GenBank/DDBJ databases">
        <title>Bacteria isolated from the canopy kelp, Nereocystis luetkeana.</title>
        <authorList>
            <person name="Pfister C.A."/>
            <person name="Younker I.T."/>
            <person name="Light S.H."/>
        </authorList>
    </citation>
    <scope>NUCLEOTIDE SEQUENCE [LARGE SCALE GENOMIC DNA]</scope>
    <source>
        <strain evidence="7 8">TI.2.07</strain>
    </source>
</reference>
<comment type="caution">
    <text evidence="7">The sequence shown here is derived from an EMBL/GenBank/DDBJ whole genome shotgun (WGS) entry which is preliminary data.</text>
</comment>
<evidence type="ECO:0000256" key="2">
    <source>
        <dbReference type="ARBA" id="ARBA00008900"/>
    </source>
</evidence>
<protein>
    <recommendedName>
        <fullName evidence="4">6-carboxy-5,6,7,8-tetrahydropterin synthase</fullName>
        <ecNumber evidence="3">4.1.2.50</ecNumber>
    </recommendedName>
    <alternativeName>
        <fullName evidence="5">Queuosine biosynthesis protein QueD</fullName>
    </alternativeName>
</protein>
<sequence>MKLFVRDLTVIDSTYLDAKRGFVGDSYQVDVVLDGQLNEQSMILDFALVKKQIKAIIDSEVDHKLLVPQAAPNCTVTFEEDRTQVDYVLNDNSVIQLKSPHEAYCLLDSEDITTSLLASYLEKVILKKLPDNVTGLSIALRPEQITTPYYHYTHGLKKHNGNCQRIAHGHRSKIDIFINGEYSELWVEKWTKRWTDIYLASTSDVLDRSELSFITAKSNVPMHCSAYHAPQGYFELLMPASRCEVLDNDTTVEELARFICETIKQEEGDNSVTVYAYEGIGKGAIVEL</sequence>
<evidence type="ECO:0000313" key="8">
    <source>
        <dbReference type="Proteomes" id="UP001366060"/>
    </source>
</evidence>
<comment type="catalytic activity">
    <reaction evidence="6">
        <text>7,8-dihydroneopterin 3'-triphosphate + H2O = 6-carboxy-5,6,7,8-tetrahydropterin + triphosphate + acetaldehyde + 2 H(+)</text>
        <dbReference type="Rhea" id="RHEA:27966"/>
        <dbReference type="ChEBI" id="CHEBI:15343"/>
        <dbReference type="ChEBI" id="CHEBI:15377"/>
        <dbReference type="ChEBI" id="CHEBI:15378"/>
        <dbReference type="ChEBI" id="CHEBI:18036"/>
        <dbReference type="ChEBI" id="CHEBI:58462"/>
        <dbReference type="ChEBI" id="CHEBI:61032"/>
        <dbReference type="EC" id="4.1.2.50"/>
    </reaction>
</comment>
<dbReference type="InterPro" id="IPR038418">
    <property type="entry name" value="6-PTP_synth/QueD_sf"/>
</dbReference>
<evidence type="ECO:0000256" key="1">
    <source>
        <dbReference type="ARBA" id="ARBA00005061"/>
    </source>
</evidence>
<organism evidence="7 8">
    <name type="scientific">Psychromonas arctica</name>
    <dbReference type="NCBI Taxonomy" id="168275"/>
    <lineage>
        <taxon>Bacteria</taxon>
        <taxon>Pseudomonadati</taxon>
        <taxon>Pseudomonadota</taxon>
        <taxon>Gammaproteobacteria</taxon>
        <taxon>Alteromonadales</taxon>
        <taxon>Psychromonadaceae</taxon>
        <taxon>Psychromonas</taxon>
    </lineage>
</organism>
<evidence type="ECO:0000313" key="7">
    <source>
        <dbReference type="EMBL" id="MEL0660102.1"/>
    </source>
</evidence>
<dbReference type="SUPFAM" id="SSF55620">
    <property type="entry name" value="Tetrahydrobiopterin biosynthesis enzymes-like"/>
    <property type="match status" value="2"/>
</dbReference>